<dbReference type="EMBL" id="KZ678458">
    <property type="protein sequence ID" value="PSR83588.1"/>
    <property type="molecule type" value="Genomic_DNA"/>
</dbReference>
<dbReference type="Proteomes" id="UP000241462">
    <property type="component" value="Unassembled WGS sequence"/>
</dbReference>
<organism evidence="1 2">
    <name type="scientific">Coniella lustricola</name>
    <dbReference type="NCBI Taxonomy" id="2025994"/>
    <lineage>
        <taxon>Eukaryota</taxon>
        <taxon>Fungi</taxon>
        <taxon>Dikarya</taxon>
        <taxon>Ascomycota</taxon>
        <taxon>Pezizomycotina</taxon>
        <taxon>Sordariomycetes</taxon>
        <taxon>Sordariomycetidae</taxon>
        <taxon>Diaporthales</taxon>
        <taxon>Schizoparmaceae</taxon>
        <taxon>Coniella</taxon>
    </lineage>
</organism>
<dbReference type="InParanoid" id="A0A2T3A648"/>
<evidence type="ECO:0000313" key="1">
    <source>
        <dbReference type="EMBL" id="PSR83588.1"/>
    </source>
</evidence>
<reference evidence="1 2" key="1">
    <citation type="journal article" date="2018" name="Mycol. Prog.">
        <title>Coniella lustricola, a new species from submerged detritus.</title>
        <authorList>
            <person name="Raudabaugh D.B."/>
            <person name="Iturriaga T."/>
            <person name="Carver A."/>
            <person name="Mondo S."/>
            <person name="Pangilinan J."/>
            <person name="Lipzen A."/>
            <person name="He G."/>
            <person name="Amirebrahimi M."/>
            <person name="Grigoriev I.V."/>
            <person name="Miller A.N."/>
        </authorList>
    </citation>
    <scope>NUCLEOTIDE SEQUENCE [LARGE SCALE GENOMIC DNA]</scope>
    <source>
        <strain evidence="1 2">B22-T-1</strain>
    </source>
</reference>
<sequence>MHRRIQLGQLIYYVCAALSYIRDGYLSRTCTWGAWSCGRDERTRALAAAWTNLGFRPSAASPVYLGHNCRVPQSTPPKPFLLLVLYTQNCPPGVYLACIWSLMRSLSGLVLSEQDIQVLCDKSGNAGLVRRGKRGIWVPRYLGYLLHIE</sequence>
<keyword evidence="2" id="KW-1185">Reference proteome</keyword>
<evidence type="ECO:0000313" key="2">
    <source>
        <dbReference type="Proteomes" id="UP000241462"/>
    </source>
</evidence>
<proteinExistence type="predicted"/>
<protein>
    <submittedName>
        <fullName evidence="1">Uncharacterized protein</fullName>
    </submittedName>
</protein>
<dbReference type="AlphaFoldDB" id="A0A2T3A648"/>
<accession>A0A2T3A648</accession>
<name>A0A2T3A648_9PEZI</name>
<gene>
    <name evidence="1" type="ORF">BD289DRAFT_280549</name>
</gene>